<dbReference type="NCBIfam" id="TIGR00497">
    <property type="entry name" value="hsdM"/>
    <property type="match status" value="1"/>
</dbReference>
<dbReference type="InterPro" id="IPR004546">
    <property type="entry name" value="Restrct_endonuc_T1M"/>
</dbReference>
<dbReference type="Pfam" id="PF02384">
    <property type="entry name" value="N6_Mtase"/>
    <property type="match status" value="1"/>
</dbReference>
<dbReference type="GO" id="GO:0009007">
    <property type="term" value="F:site-specific DNA-methyltransferase (adenine-specific) activity"/>
    <property type="evidence" value="ECO:0007669"/>
    <property type="project" value="UniProtKB-EC"/>
</dbReference>
<dbReference type="InterPro" id="IPR002052">
    <property type="entry name" value="DNA_methylase_N6_adenine_CS"/>
</dbReference>
<dbReference type="InterPro" id="IPR038333">
    <property type="entry name" value="T1MK-like_N_sf"/>
</dbReference>
<dbReference type="GO" id="GO:0008170">
    <property type="term" value="F:N-methyltransferase activity"/>
    <property type="evidence" value="ECO:0007669"/>
    <property type="project" value="InterPro"/>
</dbReference>
<keyword evidence="11" id="KW-1185">Reference proteome</keyword>
<dbReference type="Gene3D" id="1.20.1260.30">
    <property type="match status" value="1"/>
</dbReference>
<keyword evidence="5" id="KW-0949">S-adenosyl-L-methionine</keyword>
<dbReference type="GO" id="GO:0003677">
    <property type="term" value="F:DNA binding"/>
    <property type="evidence" value="ECO:0007669"/>
    <property type="project" value="InterPro"/>
</dbReference>
<dbReference type="InterPro" id="IPR022749">
    <property type="entry name" value="D12N6_MeTrfase_N"/>
</dbReference>
<comment type="catalytic activity">
    <reaction evidence="7">
        <text>a 2'-deoxyadenosine in DNA + S-adenosyl-L-methionine = an N(6)-methyl-2'-deoxyadenosine in DNA + S-adenosyl-L-homocysteine + H(+)</text>
        <dbReference type="Rhea" id="RHEA:15197"/>
        <dbReference type="Rhea" id="RHEA-COMP:12418"/>
        <dbReference type="Rhea" id="RHEA-COMP:12419"/>
        <dbReference type="ChEBI" id="CHEBI:15378"/>
        <dbReference type="ChEBI" id="CHEBI:57856"/>
        <dbReference type="ChEBI" id="CHEBI:59789"/>
        <dbReference type="ChEBI" id="CHEBI:90615"/>
        <dbReference type="ChEBI" id="CHEBI:90616"/>
        <dbReference type="EC" id="2.1.1.72"/>
    </reaction>
</comment>
<reference evidence="10 11" key="1">
    <citation type="submission" date="2019-01" db="EMBL/GenBank/DDBJ databases">
        <title>Weissella sp. nov., a novel lactic acid bacterium isolated from animal feces.</title>
        <authorList>
            <person name="Wang L.-T."/>
        </authorList>
    </citation>
    <scope>NUCLEOTIDE SEQUENCE [LARGE SCALE GENOMIC DNA]</scope>
    <source>
        <strain evidence="10 11">8H-2</strain>
    </source>
</reference>
<dbReference type="Gene3D" id="3.40.50.150">
    <property type="entry name" value="Vaccinia Virus protein VP39"/>
    <property type="match status" value="1"/>
</dbReference>
<dbReference type="PROSITE" id="PS00092">
    <property type="entry name" value="N6_MTASE"/>
    <property type="match status" value="1"/>
</dbReference>
<evidence type="ECO:0000256" key="4">
    <source>
        <dbReference type="ARBA" id="ARBA00022679"/>
    </source>
</evidence>
<proteinExistence type="inferred from homology"/>
<keyword evidence="6" id="KW-0680">Restriction system</keyword>
<dbReference type="Proteomes" id="UP000371977">
    <property type="component" value="Unassembled WGS sequence"/>
</dbReference>
<evidence type="ECO:0000256" key="3">
    <source>
        <dbReference type="ARBA" id="ARBA00022603"/>
    </source>
</evidence>
<evidence type="ECO:0000256" key="1">
    <source>
        <dbReference type="ARBA" id="ARBA00006594"/>
    </source>
</evidence>
<dbReference type="PANTHER" id="PTHR42933">
    <property type="entry name" value="SLR6095 PROTEIN"/>
    <property type="match status" value="1"/>
</dbReference>
<evidence type="ECO:0000259" key="9">
    <source>
        <dbReference type="Pfam" id="PF12161"/>
    </source>
</evidence>
<evidence type="ECO:0000256" key="5">
    <source>
        <dbReference type="ARBA" id="ARBA00022691"/>
    </source>
</evidence>
<evidence type="ECO:0000313" key="11">
    <source>
        <dbReference type="Proteomes" id="UP000371977"/>
    </source>
</evidence>
<accession>A0A6C2C8K3</accession>
<dbReference type="EMBL" id="SDGZ01000009">
    <property type="protein sequence ID" value="TYC50294.1"/>
    <property type="molecule type" value="Genomic_DNA"/>
</dbReference>
<dbReference type="Pfam" id="PF12161">
    <property type="entry name" value="HsdM_N"/>
    <property type="match status" value="1"/>
</dbReference>
<dbReference type="PANTHER" id="PTHR42933:SF1">
    <property type="entry name" value="SITE-SPECIFIC DNA-METHYLTRANSFERASE (ADENINE-SPECIFIC)"/>
    <property type="match status" value="1"/>
</dbReference>
<feature type="domain" description="N6 adenine-specific DNA methyltransferase N-terminal" evidence="9">
    <location>
        <begin position="6"/>
        <end position="175"/>
    </location>
</feature>
<organism evidence="10 11">
    <name type="scientific">Weissella muntiaci</name>
    <dbReference type="NCBI Taxonomy" id="2508881"/>
    <lineage>
        <taxon>Bacteria</taxon>
        <taxon>Bacillati</taxon>
        <taxon>Bacillota</taxon>
        <taxon>Bacilli</taxon>
        <taxon>Lactobacillales</taxon>
        <taxon>Lactobacillaceae</taxon>
        <taxon>Weissella</taxon>
    </lineage>
</organism>
<dbReference type="EC" id="2.1.1.72" evidence="2"/>
<evidence type="ECO:0000313" key="10">
    <source>
        <dbReference type="EMBL" id="TYC50294.1"/>
    </source>
</evidence>
<gene>
    <name evidence="10" type="ORF">ESZ50_02790</name>
</gene>
<dbReference type="GO" id="GO:0009307">
    <property type="term" value="P:DNA restriction-modification system"/>
    <property type="evidence" value="ECO:0007669"/>
    <property type="project" value="UniProtKB-KW"/>
</dbReference>
<dbReference type="GO" id="GO:0032259">
    <property type="term" value="P:methylation"/>
    <property type="evidence" value="ECO:0007669"/>
    <property type="project" value="UniProtKB-KW"/>
</dbReference>
<keyword evidence="4 10" id="KW-0808">Transferase</keyword>
<evidence type="ECO:0000256" key="7">
    <source>
        <dbReference type="ARBA" id="ARBA00047942"/>
    </source>
</evidence>
<dbReference type="OrthoDB" id="9814572at2"/>
<dbReference type="InterPro" id="IPR029063">
    <property type="entry name" value="SAM-dependent_MTases_sf"/>
</dbReference>
<comment type="similarity">
    <text evidence="1">Belongs to the N(4)/N(6)-methyltransferase family.</text>
</comment>
<evidence type="ECO:0000256" key="6">
    <source>
        <dbReference type="ARBA" id="ARBA00022747"/>
    </source>
</evidence>
<dbReference type="RefSeq" id="WP_148622085.1">
    <property type="nucleotide sequence ID" value="NZ_SDGZ01000009.1"/>
</dbReference>
<dbReference type="SUPFAM" id="SSF53335">
    <property type="entry name" value="S-adenosyl-L-methionine-dependent methyltransferases"/>
    <property type="match status" value="1"/>
</dbReference>
<evidence type="ECO:0000259" key="8">
    <source>
        <dbReference type="Pfam" id="PF02384"/>
    </source>
</evidence>
<feature type="domain" description="DNA methylase adenine-specific" evidence="8">
    <location>
        <begin position="186"/>
        <end position="501"/>
    </location>
</feature>
<keyword evidence="3 10" id="KW-0489">Methyltransferase</keyword>
<dbReference type="InterPro" id="IPR051537">
    <property type="entry name" value="DNA_Adenine_Mtase"/>
</dbReference>
<sequence>MNKQQLASKIWESANKMRSKIEANEYKDYILGFIFYKFLSDKEVKFLKENDYTDDDIKGLIEGYSDEDIEDLRKHGKSDEDIESLKKEAQEQVEFIQKGVGYFIAYENLFSTWIDKGKDFDVSDVRDALSAFSRLINSGHKKVFDRIFDTLQTGLSKLGDSSGAQTKAISELIQLIKVVPMDGKQDYDVLGFIYEYLISMFAANAGKKAGEFYTPHEVSLLMSEIVANHLKDKNEIKIYDPTSGSGSLLINIGQSVAKHIDDENNIKYYAQELKENTYNLTRMNLVMRGILPDNIVTRNGDTLEEDWPFFDESHDYESLYVNAVVSNPPYSQNWDPANKDQDPRYSGYGLAPKTKADYAFLLHDLYHIVPDGIMTIVLPHGVLFRGGDEEKIRKNLIEKDKIEAIIGLPANIFFGTGISTIIMVLRQKRSKDDVLIVDASKEFIKVGKNNKLQASDIKKIVDTVINRENVDKFSRLVSKEEIRQNGYNLNIPRYVDSSEPNETWDIYASMFGGIPKYEIESLKEYWDAFPKLKSALFEDDGTPYVSVKTKNVKQAIIENENVIEFKNNYSNSFDGFDASLKSKLIDLMDSLNITKTESEISSDIFTRLKEVPLIDKYIAYQALDDEWVQTAIDLEIIQTEGQEAIKKVDPNMVVKKKNKEDTEVQEGWVGRIIPFDLVQEHLLKNEKDILTQKENRLAEITSTYEEIIGSFTEEEKESSVLNDSNDAFVTAEVNKEVASIFSNVESPEISILMQYIDLLDVKAKKSAKLDFINAHSEVSWDKIEPNKDGTYGKSKIGSYIKELQSTYSFDEETFEGKIVQVSSLLFEEKELKTQLKKETAQLHELTKITIETLDDEKAKELLELKWISPLVKAIEKLPTEIINDLVSEISNLEKKYAITYSEVATEISEVESSLSDLIDGLSAEEFDMKGLSEFQALLAGE</sequence>
<name>A0A6C2C8K3_9LACO</name>
<dbReference type="InterPro" id="IPR003356">
    <property type="entry name" value="DNA_methylase_A-5"/>
</dbReference>
<dbReference type="AlphaFoldDB" id="A0A6C2C8K3"/>
<protein>
    <recommendedName>
        <fullName evidence="2">site-specific DNA-methyltransferase (adenine-specific)</fullName>
        <ecNumber evidence="2">2.1.1.72</ecNumber>
    </recommendedName>
</protein>
<comment type="caution">
    <text evidence="10">The sequence shown here is derived from an EMBL/GenBank/DDBJ whole genome shotgun (WGS) entry which is preliminary data.</text>
</comment>
<evidence type="ECO:0000256" key="2">
    <source>
        <dbReference type="ARBA" id="ARBA00011900"/>
    </source>
</evidence>
<dbReference type="PRINTS" id="PR00507">
    <property type="entry name" value="N12N6MTFRASE"/>
</dbReference>